<evidence type="ECO:0000313" key="2">
    <source>
        <dbReference type="Proteomes" id="UP000217277"/>
    </source>
</evidence>
<accession>A0ACA8DUZ8</accession>
<proteinExistence type="predicted"/>
<sequence>MRLFLSDIHKPNKLAQGDIIYVDVTFLRLALDHTIRAK</sequence>
<dbReference type="EMBL" id="CP011011">
    <property type="protein sequence ID" value="ATC81836.1"/>
    <property type="molecule type" value="Genomic_DNA"/>
</dbReference>
<dbReference type="Proteomes" id="UP000217277">
    <property type="component" value="Chromosome I"/>
</dbReference>
<evidence type="ECO:0000313" key="1">
    <source>
        <dbReference type="EMBL" id="ATC81836.1"/>
    </source>
</evidence>
<name>A0ACA8DUZ8_9GAMM</name>
<gene>
    <name evidence="1" type="ORF">PAGA_a1427</name>
</gene>
<reference evidence="1" key="1">
    <citation type="submission" date="2015-03" db="EMBL/GenBank/DDBJ databases">
        <authorList>
            <person name="Xie B.-B."/>
            <person name="Rong J.-C."/>
            <person name="Qin Q.-L."/>
            <person name="Zhang Y.-Z."/>
        </authorList>
    </citation>
    <scope>NUCLEOTIDE SEQUENCE</scope>
    <source>
        <strain evidence="1">DSM 14585</strain>
    </source>
</reference>
<keyword evidence="2" id="KW-1185">Reference proteome</keyword>
<organism evidence="1 2">
    <name type="scientific">Pseudoalteromonas agarivorans DSM 14585</name>
    <dbReference type="NCBI Taxonomy" id="1312369"/>
    <lineage>
        <taxon>Bacteria</taxon>
        <taxon>Pseudomonadati</taxon>
        <taxon>Pseudomonadota</taxon>
        <taxon>Gammaproteobacteria</taxon>
        <taxon>Alteromonadales</taxon>
        <taxon>Pseudoalteromonadaceae</taxon>
        <taxon>Pseudoalteromonas</taxon>
    </lineage>
</organism>
<protein>
    <submittedName>
        <fullName evidence="1">Uncharacterized protein</fullName>
    </submittedName>
</protein>